<dbReference type="EMBL" id="LT550042">
    <property type="protein sequence ID" value="SAL94869.1"/>
    <property type="molecule type" value="Genomic_DNA"/>
</dbReference>
<organism evidence="5">
    <name type="scientific">Absidia glauca</name>
    <name type="common">Pin mould</name>
    <dbReference type="NCBI Taxonomy" id="4829"/>
    <lineage>
        <taxon>Eukaryota</taxon>
        <taxon>Fungi</taxon>
        <taxon>Fungi incertae sedis</taxon>
        <taxon>Mucoromycota</taxon>
        <taxon>Mucoromycotina</taxon>
        <taxon>Mucoromycetes</taxon>
        <taxon>Mucorales</taxon>
        <taxon>Cunninghamellaceae</taxon>
        <taxon>Absidia</taxon>
    </lineage>
</organism>
<dbReference type="Pfam" id="PF13637">
    <property type="entry name" value="Ank_4"/>
    <property type="match status" value="1"/>
</dbReference>
<evidence type="ECO:0000256" key="3">
    <source>
        <dbReference type="PROSITE-ProRule" id="PRU00023"/>
    </source>
</evidence>
<dbReference type="InterPro" id="IPR002110">
    <property type="entry name" value="Ankyrin_rpt"/>
</dbReference>
<evidence type="ECO:0000256" key="4">
    <source>
        <dbReference type="SAM" id="MobiDB-lite"/>
    </source>
</evidence>
<proteinExistence type="predicted"/>
<dbReference type="SUPFAM" id="SSF48403">
    <property type="entry name" value="Ankyrin repeat"/>
    <property type="match status" value="2"/>
</dbReference>
<sequence>MTRCTNTCQLWCQLETIIRSGHDQDFVQLGETDRAPQVARVLLFHRLDNEALPQPFHRHFGTCMHTLTGLHLALFLHHGALATALLDFLSKVATQDDLATFVNHRCGRQQTTALYLAAYFGMDRVVQQLLRCGADPSVRNARQQTALDGCTTLACLRLLQQRPPDDDTKKARRPTTPHTSMLLKKAVQRVAAGDRSRPINHRTATIHKPSLVLSSSTSSSSYSSLSSLEEPPSPAPSFFILRPEDDPIITYPPIDTTKPVPSSIVKKSVRFSPEAILLDVCTRGDDDDDDDSVNDLMAVIHPPRLVPYWDHRLDGPSSLLHLSLLHRRLDVARALISLGADVTKTDAHGCTPLHYAATLKLWPLVALLARHPDTLVHARNHAGLTAGECPRLWIDQRKCRALIDRAGKQTARPKNAPC</sequence>
<name>A0A163KN19_ABSGL</name>
<accession>A0A163KN19</accession>
<dbReference type="PANTHER" id="PTHR24171">
    <property type="entry name" value="ANKYRIN REPEAT DOMAIN-CONTAINING PROTEIN 39-RELATED"/>
    <property type="match status" value="1"/>
</dbReference>
<dbReference type="InterPro" id="IPR036770">
    <property type="entry name" value="Ankyrin_rpt-contain_sf"/>
</dbReference>
<protein>
    <submittedName>
        <fullName evidence="5">Uncharacterized protein</fullName>
    </submittedName>
</protein>
<dbReference type="Proteomes" id="UP000078561">
    <property type="component" value="Unassembled WGS sequence"/>
</dbReference>
<keyword evidence="2 3" id="KW-0040">ANK repeat</keyword>
<keyword evidence="6" id="KW-1185">Reference proteome</keyword>
<feature type="region of interest" description="Disordered" evidence="4">
    <location>
        <begin position="193"/>
        <end position="215"/>
    </location>
</feature>
<dbReference type="InParanoid" id="A0A163KN19"/>
<evidence type="ECO:0000313" key="6">
    <source>
        <dbReference type="Proteomes" id="UP000078561"/>
    </source>
</evidence>
<dbReference type="SMART" id="SM00248">
    <property type="entry name" value="ANK"/>
    <property type="match status" value="3"/>
</dbReference>
<dbReference type="PROSITE" id="PS50088">
    <property type="entry name" value="ANK_REPEAT"/>
    <property type="match status" value="2"/>
</dbReference>
<keyword evidence="1" id="KW-0677">Repeat</keyword>
<dbReference type="OMA" id="TAGECPR"/>
<dbReference type="PROSITE" id="PS50297">
    <property type="entry name" value="ANK_REP_REGION"/>
    <property type="match status" value="1"/>
</dbReference>
<dbReference type="Pfam" id="PF00023">
    <property type="entry name" value="Ank"/>
    <property type="match status" value="1"/>
</dbReference>
<dbReference type="Gene3D" id="1.25.40.20">
    <property type="entry name" value="Ankyrin repeat-containing domain"/>
    <property type="match status" value="2"/>
</dbReference>
<feature type="repeat" description="ANK" evidence="3">
    <location>
        <begin position="315"/>
        <end position="347"/>
    </location>
</feature>
<reference evidence="5" key="1">
    <citation type="submission" date="2016-04" db="EMBL/GenBank/DDBJ databases">
        <authorList>
            <person name="Evans L.H."/>
            <person name="Alamgir A."/>
            <person name="Owens N."/>
            <person name="Weber N.D."/>
            <person name="Virtaneva K."/>
            <person name="Barbian K."/>
            <person name="Babar A."/>
            <person name="Rosenke K."/>
        </authorList>
    </citation>
    <scope>NUCLEOTIDE SEQUENCE [LARGE SCALE GENOMIC DNA]</scope>
    <source>
        <strain evidence="5">CBS 101.48</strain>
    </source>
</reference>
<evidence type="ECO:0000256" key="2">
    <source>
        <dbReference type="ARBA" id="ARBA00023043"/>
    </source>
</evidence>
<dbReference type="STRING" id="4829.A0A163KN19"/>
<feature type="repeat" description="ANK" evidence="3">
    <location>
        <begin position="109"/>
        <end position="141"/>
    </location>
</feature>
<dbReference type="AlphaFoldDB" id="A0A163KN19"/>
<evidence type="ECO:0000256" key="1">
    <source>
        <dbReference type="ARBA" id="ARBA00022737"/>
    </source>
</evidence>
<evidence type="ECO:0000313" key="5">
    <source>
        <dbReference type="EMBL" id="SAL94869.1"/>
    </source>
</evidence>
<dbReference type="OrthoDB" id="428895at2759"/>
<gene>
    <name evidence="5" type="primary">ABSGL_00161.1 scaffold 349</name>
</gene>